<reference evidence="2 3" key="1">
    <citation type="submission" date="2019-10" db="EMBL/GenBank/DDBJ databases">
        <authorList>
            <person name="Karimi E."/>
        </authorList>
    </citation>
    <scope>NUCLEOTIDE SEQUENCE [LARGE SCALE GENOMIC DNA]</scope>
    <source>
        <strain evidence="2">Bacillus sp. 71</strain>
    </source>
</reference>
<name>A0A654C7N1_BACMY</name>
<feature type="transmembrane region" description="Helical" evidence="1">
    <location>
        <begin position="38"/>
        <end position="62"/>
    </location>
</feature>
<dbReference type="EMBL" id="CABWMC010000034">
    <property type="protein sequence ID" value="VXC88819.1"/>
    <property type="molecule type" value="Genomic_DNA"/>
</dbReference>
<organism evidence="2 3">
    <name type="scientific">Bacillus mycoides</name>
    <dbReference type="NCBI Taxonomy" id="1405"/>
    <lineage>
        <taxon>Bacteria</taxon>
        <taxon>Bacillati</taxon>
        <taxon>Bacillota</taxon>
        <taxon>Bacilli</taxon>
        <taxon>Bacillales</taxon>
        <taxon>Bacillaceae</taxon>
        <taxon>Bacillus</taxon>
        <taxon>Bacillus cereus group</taxon>
    </lineage>
</organism>
<evidence type="ECO:0000256" key="1">
    <source>
        <dbReference type="SAM" id="Phobius"/>
    </source>
</evidence>
<sequence>MFSTKIAFLFSFLTFLLPYINKLRYNKTYSYNNLLLGGVMMPFAAWSAIFMTLIGAMSGAIFGTHSYRKSKNTN</sequence>
<gene>
    <name evidence="2" type="ORF">BACI71_90202</name>
</gene>
<protein>
    <submittedName>
        <fullName evidence="2">Uncharacterized protein</fullName>
    </submittedName>
</protein>
<keyword evidence="1" id="KW-0812">Transmembrane</keyword>
<dbReference type="Proteomes" id="UP000437562">
    <property type="component" value="Unassembled WGS sequence"/>
</dbReference>
<evidence type="ECO:0000313" key="3">
    <source>
        <dbReference type="Proteomes" id="UP000437562"/>
    </source>
</evidence>
<proteinExistence type="predicted"/>
<keyword evidence="1" id="KW-1133">Transmembrane helix</keyword>
<dbReference type="AlphaFoldDB" id="A0A654C7N1"/>
<keyword evidence="1" id="KW-0472">Membrane</keyword>
<evidence type="ECO:0000313" key="2">
    <source>
        <dbReference type="EMBL" id="VXC88819.1"/>
    </source>
</evidence>
<accession>A0A654C7N1</accession>